<dbReference type="Pfam" id="PF01336">
    <property type="entry name" value="tRNA_anti-codon"/>
    <property type="match status" value="1"/>
</dbReference>
<dbReference type="GO" id="GO:0003676">
    <property type="term" value="F:nucleic acid binding"/>
    <property type="evidence" value="ECO:0007669"/>
    <property type="project" value="InterPro"/>
</dbReference>
<accession>A0AAP2Z7N7</accession>
<feature type="domain" description="S1 motif" evidence="2">
    <location>
        <begin position="38"/>
        <end position="105"/>
    </location>
</feature>
<dbReference type="Pfam" id="PF00575">
    <property type="entry name" value="S1"/>
    <property type="match status" value="1"/>
</dbReference>
<evidence type="ECO:0000256" key="1">
    <source>
        <dbReference type="SAM" id="MobiDB-lite"/>
    </source>
</evidence>
<name>A0AAP2Z7N7_9EURY</name>
<dbReference type="CDD" id="cd04487">
    <property type="entry name" value="RecJ_OBF2_like"/>
    <property type="match status" value="1"/>
</dbReference>
<protein>
    <submittedName>
        <fullName evidence="3">S1 RNA-binding domain-containing protein</fullName>
    </submittedName>
</protein>
<gene>
    <name evidence="3" type="ORF">OB919_09370</name>
</gene>
<dbReference type="SUPFAM" id="SSF64182">
    <property type="entry name" value="DHH phosphoesterases"/>
    <property type="match status" value="1"/>
</dbReference>
<evidence type="ECO:0000313" key="4">
    <source>
        <dbReference type="Proteomes" id="UP001321047"/>
    </source>
</evidence>
<organism evidence="3 4">
    <name type="scientific">Natronosalvus hydrolyticus</name>
    <dbReference type="NCBI Taxonomy" id="2979988"/>
    <lineage>
        <taxon>Archaea</taxon>
        <taxon>Methanobacteriati</taxon>
        <taxon>Methanobacteriota</taxon>
        <taxon>Stenosarchaea group</taxon>
        <taxon>Halobacteria</taxon>
        <taxon>Halobacteriales</taxon>
        <taxon>Natrialbaceae</taxon>
        <taxon>Natronosalvus</taxon>
    </lineage>
</organism>
<feature type="compositionally biased region" description="Low complexity" evidence="1">
    <location>
        <begin position="149"/>
        <end position="185"/>
    </location>
</feature>
<dbReference type="InterPro" id="IPR004365">
    <property type="entry name" value="NA-bd_OB_tRNA"/>
</dbReference>
<feature type="region of interest" description="Disordered" evidence="1">
    <location>
        <begin position="117"/>
        <end position="185"/>
    </location>
</feature>
<proteinExistence type="predicted"/>
<dbReference type="EMBL" id="JAOPJZ010000005">
    <property type="protein sequence ID" value="MCU4752191.1"/>
    <property type="molecule type" value="Genomic_DNA"/>
</dbReference>
<dbReference type="AlphaFoldDB" id="A0AAP2Z7N7"/>
<dbReference type="Gene3D" id="2.40.50.1010">
    <property type="match status" value="1"/>
</dbReference>
<evidence type="ECO:0000259" key="2">
    <source>
        <dbReference type="PROSITE" id="PS50126"/>
    </source>
</evidence>
<dbReference type="InterPro" id="IPR012340">
    <property type="entry name" value="NA-bd_OB-fold"/>
</dbReference>
<evidence type="ECO:0000313" key="3">
    <source>
        <dbReference type="EMBL" id="MCU4752191.1"/>
    </source>
</evidence>
<dbReference type="RefSeq" id="WP_342808528.1">
    <property type="nucleotide sequence ID" value="NZ_JAOPJZ010000005.1"/>
</dbReference>
<reference evidence="3 4" key="1">
    <citation type="submission" date="2022-09" db="EMBL/GenBank/DDBJ databases">
        <title>Enrichment on poylsaccharides allowed isolation of novel metabolic and taxonomic groups of Haloarchaea.</title>
        <authorList>
            <person name="Sorokin D.Y."/>
            <person name="Elcheninov A.G."/>
            <person name="Khizhniak T.V."/>
            <person name="Kolganova T.V."/>
            <person name="Kublanov I.V."/>
        </authorList>
    </citation>
    <scope>NUCLEOTIDE SEQUENCE [LARGE SCALE GENOMIC DNA]</scope>
    <source>
        <strain evidence="3 4">AArc-curdl1</strain>
    </source>
</reference>
<keyword evidence="4" id="KW-1185">Reference proteome</keyword>
<dbReference type="SMART" id="SM00316">
    <property type="entry name" value="S1"/>
    <property type="match status" value="1"/>
</dbReference>
<feature type="compositionally biased region" description="Acidic residues" evidence="1">
    <location>
        <begin position="129"/>
        <end position="148"/>
    </location>
</feature>
<comment type="caution">
    <text evidence="3">The sequence shown here is derived from an EMBL/GenBank/DDBJ whole genome shotgun (WGS) entry which is preliminary data.</text>
</comment>
<dbReference type="InterPro" id="IPR038763">
    <property type="entry name" value="DHH_sf"/>
</dbReference>
<dbReference type="Proteomes" id="UP001321047">
    <property type="component" value="Unassembled WGS sequence"/>
</dbReference>
<dbReference type="PROSITE" id="PS50126">
    <property type="entry name" value="S1"/>
    <property type="match status" value="1"/>
</dbReference>
<dbReference type="InterPro" id="IPR003029">
    <property type="entry name" value="S1_domain"/>
</dbReference>
<sequence>MGNCIICGKPVDGWVCEFHQEDVAFEFEGTSPSELVPPRYYRGTVDGYADFGLFVDIGDHVTGLLHRSELDSRLESLDLEPGDSVYVQVLDVRDNGNVDLGWSIRQEPREFRGEIIQTADGEQVLPEEGSNDTDDADDSAEPEVESETDTAQPTTAPSPSPVESTSEGGAGAATTTAQPATDEAADATAELNRTTVDAIGDQVGTLVRLEGEIASVRQTSGPTVFELSDETGTVECAAFEEAGVRAYPSVETGDMVSLGGEVERRRGDLQVETEALEILEGEEEATVEARLDAAIEQEARPTIVAPLAEDESVAAVEDDVVEAATTIRRAVMEARPIVVRHSATADGYIAGAAIERAVLPLIDEKHTRDDAVYHYFERRPLEGHVYDMDAATGDVTSMLEARDRHDEQLPLVVLTDAGATRDSLDGYDLLDIYGVDRLVIDDSRADTEIVDAVSVAVSPSLADDEVDLSTVTSSVLAANVAAHVNDDVRGDLEHLPAVSFWGDVPEVYAELAASAGYDETAQSERREAVSLEAYYQSYKDKRELIADLLFDDDGDLAAHVSEQFRDKLETELEAARVNLTTEEVGGTAVNVLDTAAFTHRFNFPTAILLLEELHRRDDVVVTLGVDEDELHVRDGDAIDVRELGEAVREAVPSAGVHVVGGRDGYLTFLSGERDAVREAALEAVGERLN</sequence>
<dbReference type="Gene3D" id="2.40.50.140">
    <property type="entry name" value="Nucleic acid-binding proteins"/>
    <property type="match status" value="1"/>
</dbReference>
<dbReference type="SUPFAM" id="SSF50249">
    <property type="entry name" value="Nucleic acid-binding proteins"/>
    <property type="match status" value="2"/>
</dbReference>